<feature type="transmembrane region" description="Helical" evidence="1">
    <location>
        <begin position="101"/>
        <end position="125"/>
    </location>
</feature>
<dbReference type="Proteomes" id="UP000515135">
    <property type="component" value="Unplaced"/>
</dbReference>
<dbReference type="RefSeq" id="XP_019644893.1">
    <property type="nucleotide sequence ID" value="XM_019789334.1"/>
</dbReference>
<keyword evidence="2" id="KW-1185">Reference proteome</keyword>
<dbReference type="KEGG" id="bbel:109485644"/>
<accession>A0A6P5A5U1</accession>
<gene>
    <name evidence="3" type="primary">LOC109485644</name>
</gene>
<dbReference type="PANTHER" id="PTHR36694">
    <property type="entry name" value="PASIFLORA 1, ISOFORM A-RELATED"/>
    <property type="match status" value="1"/>
</dbReference>
<evidence type="ECO:0000313" key="2">
    <source>
        <dbReference type="Proteomes" id="UP000515135"/>
    </source>
</evidence>
<keyword evidence="1" id="KW-1133">Transmembrane helix</keyword>
<feature type="transmembrane region" description="Helical" evidence="1">
    <location>
        <begin position="137"/>
        <end position="158"/>
    </location>
</feature>
<organism evidence="2 3">
    <name type="scientific">Branchiostoma belcheri</name>
    <name type="common">Amphioxus</name>
    <dbReference type="NCBI Taxonomy" id="7741"/>
    <lineage>
        <taxon>Eukaryota</taxon>
        <taxon>Metazoa</taxon>
        <taxon>Chordata</taxon>
        <taxon>Cephalochordata</taxon>
        <taxon>Leptocardii</taxon>
        <taxon>Amphioxiformes</taxon>
        <taxon>Branchiostomatidae</taxon>
        <taxon>Branchiostoma</taxon>
    </lineage>
</organism>
<evidence type="ECO:0000256" key="1">
    <source>
        <dbReference type="SAM" id="Phobius"/>
    </source>
</evidence>
<name>A0A6P5A5U1_BRABE</name>
<evidence type="ECO:0000313" key="3">
    <source>
        <dbReference type="RefSeq" id="XP_019644893.1"/>
    </source>
</evidence>
<feature type="transmembrane region" description="Helical" evidence="1">
    <location>
        <begin position="20"/>
        <end position="42"/>
    </location>
</feature>
<proteinExistence type="predicted"/>
<dbReference type="GeneID" id="109485644"/>
<dbReference type="AlphaFoldDB" id="A0A6P5A5U1"/>
<feature type="transmembrane region" description="Helical" evidence="1">
    <location>
        <begin position="67"/>
        <end position="89"/>
    </location>
</feature>
<dbReference type="OrthoDB" id="9976295at2759"/>
<protein>
    <submittedName>
        <fullName evidence="3">Uncharacterized protein LOC109485644</fullName>
    </submittedName>
</protein>
<dbReference type="PANTHER" id="PTHR36694:SF11">
    <property type="entry name" value="LP21121P-RELATED"/>
    <property type="match status" value="1"/>
</dbReference>
<keyword evidence="1" id="KW-0812">Transmembrane</keyword>
<reference evidence="3" key="1">
    <citation type="submission" date="2025-08" db="UniProtKB">
        <authorList>
            <consortium name="RefSeq"/>
        </authorList>
    </citation>
    <scope>IDENTIFICATION</scope>
    <source>
        <tissue evidence="3">Gonad</tissue>
    </source>
</reference>
<keyword evidence="1" id="KW-0472">Membrane</keyword>
<sequence length="231" mass="25817">MAIIKKCCCFDVRTGTQIMVSFHLVFVMADFGLTVYTCIGLQNDVLREALTQITVGYPNEYWKKVLVVAYMLLSTYFLSMVMSAILAMYSWCTSPDFQCLLWFWLIGQGALNVMGLGLNIAYLIMLVNPGAGLWKTYFSSAAQFVGHLIFTILTSIVLTSHLQNLRKGLGKNLRIYFSSLVPRDLTTHTNHGYRTRTESNNSNLATTIGHMAEVGHSANVFDMRAATVNTP</sequence>